<name>A0A8B7Y753_ACAPL</name>
<evidence type="ECO:0000313" key="2">
    <source>
        <dbReference type="Proteomes" id="UP000694845"/>
    </source>
</evidence>
<dbReference type="PANTHER" id="PTHR47331">
    <property type="entry name" value="PHD-TYPE DOMAIN-CONTAINING PROTEIN"/>
    <property type="match status" value="1"/>
</dbReference>
<dbReference type="AlphaFoldDB" id="A0A8B7Y753"/>
<accession>A0A8B7Y753</accession>
<sequence length="248" mass="28340">MTQSENGTQFVGAKRQLREKVKGWNVTELKDFCAERQICCAERQICWKFTTPLAPHQNGCAEALVKSCKQALKKAIGEQRLTPFELQTCLQEVANLVNERPIGRHPTDPDDGSYICPNDILLGRASNRVPHGPFRTSKNPRDKFEFVQQMVTSFWKTWIRDVHPALVPRKRWSVHRRDVRVGDIVALAEASLPRGKWNIGRITEVYPGQDQHVRNVKVKTVHGDYSRPITKIAVIYPVEGYEKQKTGL</sequence>
<dbReference type="KEGG" id="aplc:110977627"/>
<dbReference type="InterPro" id="IPR012337">
    <property type="entry name" value="RNaseH-like_sf"/>
</dbReference>
<dbReference type="RefSeq" id="XP_022087611.1">
    <property type="nucleotide sequence ID" value="XM_022231919.1"/>
</dbReference>
<dbReference type="PANTHER" id="PTHR47331:SF1">
    <property type="entry name" value="GAG-LIKE PROTEIN"/>
    <property type="match status" value="1"/>
</dbReference>
<dbReference type="Proteomes" id="UP000694845">
    <property type="component" value="Unplaced"/>
</dbReference>
<dbReference type="GeneID" id="110977627"/>
<feature type="domain" description="DUF5641" evidence="1">
    <location>
        <begin position="143"/>
        <end position="234"/>
    </location>
</feature>
<dbReference type="InterPro" id="IPR040676">
    <property type="entry name" value="DUF5641"/>
</dbReference>
<dbReference type="GO" id="GO:0003676">
    <property type="term" value="F:nucleic acid binding"/>
    <property type="evidence" value="ECO:0007669"/>
    <property type="project" value="InterPro"/>
</dbReference>
<keyword evidence="2" id="KW-1185">Reference proteome</keyword>
<dbReference type="Pfam" id="PF18701">
    <property type="entry name" value="DUF5641"/>
    <property type="match status" value="1"/>
</dbReference>
<protein>
    <submittedName>
        <fullName evidence="3">Uncharacterized protein LOC110977627</fullName>
    </submittedName>
</protein>
<dbReference type="Gene3D" id="3.30.420.10">
    <property type="entry name" value="Ribonuclease H-like superfamily/Ribonuclease H"/>
    <property type="match status" value="1"/>
</dbReference>
<organism evidence="2 3">
    <name type="scientific">Acanthaster planci</name>
    <name type="common">Crown-of-thorns starfish</name>
    <dbReference type="NCBI Taxonomy" id="133434"/>
    <lineage>
        <taxon>Eukaryota</taxon>
        <taxon>Metazoa</taxon>
        <taxon>Echinodermata</taxon>
        <taxon>Eleutherozoa</taxon>
        <taxon>Asterozoa</taxon>
        <taxon>Asteroidea</taxon>
        <taxon>Valvatacea</taxon>
        <taxon>Valvatida</taxon>
        <taxon>Acanthasteridae</taxon>
        <taxon>Acanthaster</taxon>
    </lineage>
</organism>
<dbReference type="SUPFAM" id="SSF53098">
    <property type="entry name" value="Ribonuclease H-like"/>
    <property type="match status" value="1"/>
</dbReference>
<proteinExistence type="predicted"/>
<dbReference type="InterPro" id="IPR036397">
    <property type="entry name" value="RNaseH_sf"/>
</dbReference>
<gene>
    <name evidence="3" type="primary">LOC110977627</name>
</gene>
<dbReference type="OMA" id="WNIGRIT"/>
<evidence type="ECO:0000313" key="3">
    <source>
        <dbReference type="RefSeq" id="XP_022087611.1"/>
    </source>
</evidence>
<dbReference type="OrthoDB" id="6608729at2759"/>
<evidence type="ECO:0000259" key="1">
    <source>
        <dbReference type="Pfam" id="PF18701"/>
    </source>
</evidence>
<reference evidence="3" key="1">
    <citation type="submission" date="2025-08" db="UniProtKB">
        <authorList>
            <consortium name="RefSeq"/>
        </authorList>
    </citation>
    <scope>IDENTIFICATION</scope>
</reference>